<organism evidence="1 2">
    <name type="scientific">Entomophthora muscae</name>
    <dbReference type="NCBI Taxonomy" id="34485"/>
    <lineage>
        <taxon>Eukaryota</taxon>
        <taxon>Fungi</taxon>
        <taxon>Fungi incertae sedis</taxon>
        <taxon>Zoopagomycota</taxon>
        <taxon>Entomophthoromycotina</taxon>
        <taxon>Entomophthoromycetes</taxon>
        <taxon>Entomophthorales</taxon>
        <taxon>Entomophthoraceae</taxon>
        <taxon>Entomophthora</taxon>
    </lineage>
</organism>
<gene>
    <name evidence="1" type="ORF">DSO57_1004619</name>
</gene>
<dbReference type="Proteomes" id="UP001165960">
    <property type="component" value="Unassembled WGS sequence"/>
</dbReference>
<proteinExistence type="predicted"/>
<reference evidence="1" key="1">
    <citation type="submission" date="2022-04" db="EMBL/GenBank/DDBJ databases">
        <title>Genome of the entomopathogenic fungus Entomophthora muscae.</title>
        <authorList>
            <person name="Elya C."/>
            <person name="Lovett B.R."/>
            <person name="Lee E."/>
            <person name="Macias A.M."/>
            <person name="Hajek A.E."/>
            <person name="De Bivort B.L."/>
            <person name="Kasson M.T."/>
            <person name="De Fine Licht H.H."/>
            <person name="Stajich J.E."/>
        </authorList>
    </citation>
    <scope>NUCLEOTIDE SEQUENCE</scope>
    <source>
        <strain evidence="1">Berkeley</strain>
    </source>
</reference>
<keyword evidence="2" id="KW-1185">Reference proteome</keyword>
<evidence type="ECO:0000313" key="2">
    <source>
        <dbReference type="Proteomes" id="UP001165960"/>
    </source>
</evidence>
<evidence type="ECO:0000313" key="1">
    <source>
        <dbReference type="EMBL" id="KAJ9062986.1"/>
    </source>
</evidence>
<protein>
    <submittedName>
        <fullName evidence="1">Uncharacterized protein</fullName>
    </submittedName>
</protein>
<sequence length="85" mass="9121">MHSYLATPLPLLQPNPELYGNRGWGPAPSCLPNLTPTPPNARSSWSESWLNPLVTPKAPSPILEAGGPHYRESFPGCLGQLGCLC</sequence>
<name>A0ACC2SKS7_9FUNG</name>
<comment type="caution">
    <text evidence="1">The sequence shown here is derived from an EMBL/GenBank/DDBJ whole genome shotgun (WGS) entry which is preliminary data.</text>
</comment>
<accession>A0ACC2SKS7</accession>
<dbReference type="EMBL" id="QTSX02004982">
    <property type="protein sequence ID" value="KAJ9062986.1"/>
    <property type="molecule type" value="Genomic_DNA"/>
</dbReference>